<protein>
    <submittedName>
        <fullName evidence="1">Uncharacterized protein</fullName>
    </submittedName>
</protein>
<proteinExistence type="predicted"/>
<sequence>AEKSPCQRPLNVLTSKALSVCLLGMSLVEVFNVQMKLGGMLPQECGNGFHTRTPDLLTPQGSMCMIV</sequence>
<feature type="non-terminal residue" evidence="1">
    <location>
        <position position="1"/>
    </location>
</feature>
<gene>
    <name evidence="1" type="primary">Nfu_g_1_004879</name>
</gene>
<evidence type="ECO:0000313" key="1">
    <source>
        <dbReference type="EMBL" id="SBR27636.1"/>
    </source>
</evidence>
<accession>A0A1A8K5U3</accession>
<feature type="non-terminal residue" evidence="1">
    <location>
        <position position="67"/>
    </location>
</feature>
<reference evidence="1" key="1">
    <citation type="submission" date="2016-05" db="EMBL/GenBank/DDBJ databases">
        <authorList>
            <person name="Lavstsen T."/>
            <person name="Jespersen J.S."/>
        </authorList>
    </citation>
    <scope>NUCLEOTIDE SEQUENCE</scope>
    <source>
        <tissue evidence="1">Brain</tissue>
    </source>
</reference>
<dbReference type="EMBL" id="HAEE01007586">
    <property type="protein sequence ID" value="SBR27636.1"/>
    <property type="molecule type" value="Transcribed_RNA"/>
</dbReference>
<reference evidence="1" key="2">
    <citation type="submission" date="2016-06" db="EMBL/GenBank/DDBJ databases">
        <title>The genome of a short-lived fish provides insights into sex chromosome evolution and the genetic control of aging.</title>
        <authorList>
            <person name="Reichwald K."/>
            <person name="Felder M."/>
            <person name="Petzold A."/>
            <person name="Koch P."/>
            <person name="Groth M."/>
            <person name="Platzer M."/>
        </authorList>
    </citation>
    <scope>NUCLEOTIDE SEQUENCE</scope>
    <source>
        <tissue evidence="1">Brain</tissue>
    </source>
</reference>
<dbReference type="AlphaFoldDB" id="A0A1A8K5U3"/>
<name>A0A1A8K5U3_NOTKU</name>
<organism evidence="1">
    <name type="scientific">Nothobranchius kuhntae</name>
    <name type="common">Beira killifish</name>
    <dbReference type="NCBI Taxonomy" id="321403"/>
    <lineage>
        <taxon>Eukaryota</taxon>
        <taxon>Metazoa</taxon>
        <taxon>Chordata</taxon>
        <taxon>Craniata</taxon>
        <taxon>Vertebrata</taxon>
        <taxon>Euteleostomi</taxon>
        <taxon>Actinopterygii</taxon>
        <taxon>Neopterygii</taxon>
        <taxon>Teleostei</taxon>
        <taxon>Neoteleostei</taxon>
        <taxon>Acanthomorphata</taxon>
        <taxon>Ovalentaria</taxon>
        <taxon>Atherinomorphae</taxon>
        <taxon>Cyprinodontiformes</taxon>
        <taxon>Nothobranchiidae</taxon>
        <taxon>Nothobranchius</taxon>
    </lineage>
</organism>